<dbReference type="AlphaFoldDB" id="A0A1C3EP35"/>
<dbReference type="Proteomes" id="UP000094828">
    <property type="component" value="Unassembled WGS sequence"/>
</dbReference>
<sequence length="96" mass="10692">MKTPQERHRLVTQNLLNTQIDQSACFSMAFKTHGSMPPGVKIPQVQRCRSLKQCSPIVLAVELASMQISDCNSMPILQLQLAYHNRPGISDGWITG</sequence>
<evidence type="ECO:0000313" key="1">
    <source>
        <dbReference type="EMBL" id="ODA34978.1"/>
    </source>
</evidence>
<keyword evidence="2" id="KW-1185">Reference proteome</keyword>
<gene>
    <name evidence="1" type="ORF">A6X21_04900</name>
</gene>
<protein>
    <submittedName>
        <fullName evidence="1">Uncharacterized protein</fullName>
    </submittedName>
</protein>
<proteinExistence type="predicted"/>
<accession>A0A1C3EP35</accession>
<evidence type="ECO:0000313" key="2">
    <source>
        <dbReference type="Proteomes" id="UP000094828"/>
    </source>
</evidence>
<reference evidence="1 2" key="1">
    <citation type="submission" date="2016-05" db="EMBL/GenBank/DDBJ databases">
        <title>Genomic and physiological characterization of Planctopirus sp. isolated from fresh water lake.</title>
        <authorList>
            <person name="Subhash Y."/>
            <person name="Ramana C."/>
        </authorList>
    </citation>
    <scope>NUCLEOTIDE SEQUENCE [LARGE SCALE GENOMIC DNA]</scope>
    <source>
        <strain evidence="1 2">JC280</strain>
    </source>
</reference>
<organism evidence="1 2">
    <name type="scientific">Planctopirus hydrillae</name>
    <dbReference type="NCBI Taxonomy" id="1841610"/>
    <lineage>
        <taxon>Bacteria</taxon>
        <taxon>Pseudomonadati</taxon>
        <taxon>Planctomycetota</taxon>
        <taxon>Planctomycetia</taxon>
        <taxon>Planctomycetales</taxon>
        <taxon>Planctomycetaceae</taxon>
        <taxon>Planctopirus</taxon>
    </lineage>
</organism>
<dbReference type="EMBL" id="LYDR01000039">
    <property type="protein sequence ID" value="ODA34978.1"/>
    <property type="molecule type" value="Genomic_DNA"/>
</dbReference>
<comment type="caution">
    <text evidence="1">The sequence shown here is derived from an EMBL/GenBank/DDBJ whole genome shotgun (WGS) entry which is preliminary data.</text>
</comment>
<name>A0A1C3EP35_9PLAN</name>